<dbReference type="PROSITE" id="PS50088">
    <property type="entry name" value="ANK_REPEAT"/>
    <property type="match status" value="1"/>
</dbReference>
<sequence length="110" mass="12080">MLSNPPLLLKHERASQGLFILAAWYDCGEACASLLEHGLSPNIKDYNSLIIMDRTLKNGSRAYSPLIAAATRGNVDTVRILIQDGADLNICYCSMTAVEHLLLALEKESF</sequence>
<name>A0AA40AA27_9PEZI</name>
<accession>A0AA40AA27</accession>
<reference evidence="2" key="1">
    <citation type="submission" date="2023-06" db="EMBL/GenBank/DDBJ databases">
        <title>Genome-scale phylogeny and comparative genomics of the fungal order Sordariales.</title>
        <authorList>
            <consortium name="Lawrence Berkeley National Laboratory"/>
            <person name="Hensen N."/>
            <person name="Bonometti L."/>
            <person name="Westerberg I."/>
            <person name="Brannstrom I.O."/>
            <person name="Guillou S."/>
            <person name="Cros-Aarteil S."/>
            <person name="Calhoun S."/>
            <person name="Haridas S."/>
            <person name="Kuo A."/>
            <person name="Mondo S."/>
            <person name="Pangilinan J."/>
            <person name="Riley R."/>
            <person name="Labutti K."/>
            <person name="Andreopoulos B."/>
            <person name="Lipzen A."/>
            <person name="Chen C."/>
            <person name="Yanf M."/>
            <person name="Daum C."/>
            <person name="Ng V."/>
            <person name="Clum A."/>
            <person name="Steindorff A."/>
            <person name="Ohm R."/>
            <person name="Martin F."/>
            <person name="Silar P."/>
            <person name="Natvig D."/>
            <person name="Lalanne C."/>
            <person name="Gautier V."/>
            <person name="Ament-Velasquez S.L."/>
            <person name="Kruys A."/>
            <person name="Hutchinson M.I."/>
            <person name="Powell A.J."/>
            <person name="Barry K."/>
            <person name="Miller A.N."/>
            <person name="Grigoriev I.V."/>
            <person name="Debuchy R."/>
            <person name="Gladieux P."/>
            <person name="Thoren M.H."/>
            <person name="Johannesson H."/>
        </authorList>
    </citation>
    <scope>NUCLEOTIDE SEQUENCE</scope>
    <source>
        <strain evidence="2">SMH4607-1</strain>
    </source>
</reference>
<protein>
    <recommendedName>
        <fullName evidence="4">Ankyrin repeat protein</fullName>
    </recommendedName>
</protein>
<evidence type="ECO:0008006" key="4">
    <source>
        <dbReference type="Google" id="ProtNLM"/>
    </source>
</evidence>
<dbReference type="SMART" id="SM00248">
    <property type="entry name" value="ANK"/>
    <property type="match status" value="1"/>
</dbReference>
<proteinExistence type="predicted"/>
<keyword evidence="1" id="KW-0040">ANK repeat</keyword>
<dbReference type="PROSITE" id="PS50297">
    <property type="entry name" value="ANK_REP_REGION"/>
    <property type="match status" value="1"/>
</dbReference>
<dbReference type="InterPro" id="IPR002110">
    <property type="entry name" value="Ankyrin_rpt"/>
</dbReference>
<comment type="caution">
    <text evidence="2">The sequence shown here is derived from an EMBL/GenBank/DDBJ whole genome shotgun (WGS) entry which is preliminary data.</text>
</comment>
<dbReference type="SUPFAM" id="SSF48403">
    <property type="entry name" value="Ankyrin repeat"/>
    <property type="match status" value="1"/>
</dbReference>
<organism evidence="2 3">
    <name type="scientific">Lasiosphaeris hirsuta</name>
    <dbReference type="NCBI Taxonomy" id="260670"/>
    <lineage>
        <taxon>Eukaryota</taxon>
        <taxon>Fungi</taxon>
        <taxon>Dikarya</taxon>
        <taxon>Ascomycota</taxon>
        <taxon>Pezizomycotina</taxon>
        <taxon>Sordariomycetes</taxon>
        <taxon>Sordariomycetidae</taxon>
        <taxon>Sordariales</taxon>
        <taxon>Lasiosphaeriaceae</taxon>
        <taxon>Lasiosphaeris</taxon>
    </lineage>
</organism>
<dbReference type="InterPro" id="IPR036770">
    <property type="entry name" value="Ankyrin_rpt-contain_sf"/>
</dbReference>
<evidence type="ECO:0000313" key="2">
    <source>
        <dbReference type="EMBL" id="KAK0712034.1"/>
    </source>
</evidence>
<gene>
    <name evidence="2" type="ORF">B0H67DRAFT_647360</name>
</gene>
<feature type="repeat" description="ANK" evidence="1">
    <location>
        <begin position="61"/>
        <end position="90"/>
    </location>
</feature>
<dbReference type="Pfam" id="PF00023">
    <property type="entry name" value="Ank"/>
    <property type="match status" value="1"/>
</dbReference>
<dbReference type="Gene3D" id="1.25.40.20">
    <property type="entry name" value="Ankyrin repeat-containing domain"/>
    <property type="match status" value="1"/>
</dbReference>
<evidence type="ECO:0000256" key="1">
    <source>
        <dbReference type="PROSITE-ProRule" id="PRU00023"/>
    </source>
</evidence>
<keyword evidence="3" id="KW-1185">Reference proteome</keyword>
<evidence type="ECO:0000313" key="3">
    <source>
        <dbReference type="Proteomes" id="UP001172102"/>
    </source>
</evidence>
<dbReference type="EMBL" id="JAUKUA010000005">
    <property type="protein sequence ID" value="KAK0712034.1"/>
    <property type="molecule type" value="Genomic_DNA"/>
</dbReference>
<dbReference type="AlphaFoldDB" id="A0AA40AA27"/>
<dbReference type="Proteomes" id="UP001172102">
    <property type="component" value="Unassembled WGS sequence"/>
</dbReference>